<accession>J3L6B5</accession>
<reference evidence="2" key="2">
    <citation type="submission" date="2013-04" db="UniProtKB">
        <authorList>
            <consortium name="EnsemblPlants"/>
        </authorList>
    </citation>
    <scope>IDENTIFICATION</scope>
</reference>
<protein>
    <submittedName>
        <fullName evidence="2">Uncharacterized protein</fullName>
    </submittedName>
</protein>
<evidence type="ECO:0000313" key="2">
    <source>
        <dbReference type="EnsemblPlants" id="OB01G47710.1"/>
    </source>
</evidence>
<dbReference type="Proteomes" id="UP000006038">
    <property type="component" value="Chromosome 1"/>
</dbReference>
<feature type="compositionally biased region" description="Low complexity" evidence="1">
    <location>
        <begin position="30"/>
        <end position="72"/>
    </location>
</feature>
<reference evidence="2" key="1">
    <citation type="journal article" date="2013" name="Nat. Commun.">
        <title>Whole-genome sequencing of Oryza brachyantha reveals mechanisms underlying Oryza genome evolution.</title>
        <authorList>
            <person name="Chen J."/>
            <person name="Huang Q."/>
            <person name="Gao D."/>
            <person name="Wang J."/>
            <person name="Lang Y."/>
            <person name="Liu T."/>
            <person name="Li B."/>
            <person name="Bai Z."/>
            <person name="Luis Goicoechea J."/>
            <person name="Liang C."/>
            <person name="Chen C."/>
            <person name="Zhang W."/>
            <person name="Sun S."/>
            <person name="Liao Y."/>
            <person name="Zhang X."/>
            <person name="Yang L."/>
            <person name="Song C."/>
            <person name="Wang M."/>
            <person name="Shi J."/>
            <person name="Liu G."/>
            <person name="Liu J."/>
            <person name="Zhou H."/>
            <person name="Zhou W."/>
            <person name="Yu Q."/>
            <person name="An N."/>
            <person name="Chen Y."/>
            <person name="Cai Q."/>
            <person name="Wang B."/>
            <person name="Liu B."/>
            <person name="Min J."/>
            <person name="Huang Y."/>
            <person name="Wu H."/>
            <person name="Li Z."/>
            <person name="Zhang Y."/>
            <person name="Yin Y."/>
            <person name="Song W."/>
            <person name="Jiang J."/>
            <person name="Jackson S.A."/>
            <person name="Wing R.A."/>
            <person name="Wang J."/>
            <person name="Chen M."/>
        </authorList>
    </citation>
    <scope>NUCLEOTIDE SEQUENCE [LARGE SCALE GENOMIC DNA]</scope>
    <source>
        <strain evidence="2">cv. IRGC 101232</strain>
    </source>
</reference>
<dbReference type="Gramene" id="OB01G47710.1">
    <property type="protein sequence ID" value="OB01G47710.1"/>
    <property type="gene ID" value="OB01G47710"/>
</dbReference>
<evidence type="ECO:0000256" key="1">
    <source>
        <dbReference type="SAM" id="MobiDB-lite"/>
    </source>
</evidence>
<proteinExistence type="predicted"/>
<dbReference type="HOGENOM" id="CLU_2580875_0_0_1"/>
<dbReference type="EnsemblPlants" id="OB01G47710.1">
    <property type="protein sequence ID" value="OB01G47710.1"/>
    <property type="gene ID" value="OB01G47710"/>
</dbReference>
<keyword evidence="3" id="KW-1185">Reference proteome</keyword>
<feature type="region of interest" description="Disordered" evidence="1">
    <location>
        <begin position="30"/>
        <end position="81"/>
    </location>
</feature>
<organism evidence="2">
    <name type="scientific">Oryza brachyantha</name>
    <name type="common">malo sina</name>
    <dbReference type="NCBI Taxonomy" id="4533"/>
    <lineage>
        <taxon>Eukaryota</taxon>
        <taxon>Viridiplantae</taxon>
        <taxon>Streptophyta</taxon>
        <taxon>Embryophyta</taxon>
        <taxon>Tracheophyta</taxon>
        <taxon>Spermatophyta</taxon>
        <taxon>Magnoliopsida</taxon>
        <taxon>Liliopsida</taxon>
        <taxon>Poales</taxon>
        <taxon>Poaceae</taxon>
        <taxon>BOP clade</taxon>
        <taxon>Oryzoideae</taxon>
        <taxon>Oryzeae</taxon>
        <taxon>Oryzinae</taxon>
        <taxon>Oryza</taxon>
    </lineage>
</organism>
<sequence>PREQATSIIHGDDGGGDVIDQWLHRSESSFLPSTMSSKKSSSWQTRPSVPVRSTSSHALSSSTLSLTPPSSHCLRGPAATE</sequence>
<dbReference type="AlphaFoldDB" id="J3L6B5"/>
<name>J3L6B5_ORYBR</name>
<evidence type="ECO:0000313" key="3">
    <source>
        <dbReference type="Proteomes" id="UP000006038"/>
    </source>
</evidence>